<gene>
    <name evidence="1" type="ORF">Metus_0295</name>
</gene>
<dbReference type="Gene3D" id="6.10.140.1230">
    <property type="match status" value="1"/>
</dbReference>
<dbReference type="EMBL" id="RXGA01000001">
    <property type="protein sequence ID" value="RWX74270.1"/>
    <property type="molecule type" value="Genomic_DNA"/>
</dbReference>
<protein>
    <submittedName>
        <fullName evidence="1">Uncharacterized protein</fullName>
    </submittedName>
</protein>
<dbReference type="Proteomes" id="UP000288215">
    <property type="component" value="Unassembled WGS sequence"/>
</dbReference>
<sequence length="209" mass="23371">MGLLRKSGFGAPKTKIKGPIRPMIEEAIRILTQQQIALNIKLSRIRNYDRVLFERVVQHYQNRDLRRAKMYANELGEVRKLIKAMTAASLALEQIAIRLRTVKEYGDFARDISVARASLDLVCGSVPTIMSESGEAFSRLNEIMDELMVNAASTEAVGGGVAAMEGSEEIMQEAQMRAESELERTLPKIPEFDKKGGLRERDGCWDGLV</sequence>
<evidence type="ECO:0000313" key="1">
    <source>
        <dbReference type="EMBL" id="RWX74270.1"/>
    </source>
</evidence>
<proteinExistence type="predicted"/>
<dbReference type="AlphaFoldDB" id="A0A444L9T8"/>
<accession>A0A444L9T8</accession>
<name>A0A444L9T8_METS7</name>
<evidence type="ECO:0000313" key="2">
    <source>
        <dbReference type="Proteomes" id="UP000288215"/>
    </source>
</evidence>
<comment type="caution">
    <text evidence="1">The sequence shown here is derived from an EMBL/GenBank/DDBJ whole genome shotgun (WGS) entry which is preliminary data.</text>
</comment>
<organism evidence="1 2">
    <name type="scientific">Methanosuratincola subterraneus</name>
    <dbReference type="NCBI Taxonomy" id="2593994"/>
    <lineage>
        <taxon>Archaea</taxon>
        <taxon>Thermoproteota</taxon>
        <taxon>Methanosuratincolia</taxon>
        <taxon>Candidatus Methanomethylicales</taxon>
        <taxon>Candidatus Methanomethylicaceae</taxon>
        <taxon>Candidatus Methanosuratincola (ex Vanwonterghem et al. 2016)</taxon>
    </lineage>
</organism>
<reference evidence="1 2" key="1">
    <citation type="submission" date="2018-12" db="EMBL/GenBank/DDBJ databases">
        <title>The complete genome of the methanogenic archaea of the candidate phylum Verstraetearchaeota, obtained from the metagenome of underground thermal water.</title>
        <authorList>
            <person name="Kadnikov V.V."/>
            <person name="Mardanov A.V."/>
            <person name="Beletsky A.V."/>
            <person name="Karnachuk O.V."/>
            <person name="Ravin N.V."/>
        </authorList>
    </citation>
    <scope>NUCLEOTIDE SEQUENCE [LARGE SCALE GENOMIC DNA]</scope>
    <source>
        <strain evidence="1">Ch88</strain>
    </source>
</reference>